<accession>A0A1H2V6D1</accession>
<dbReference type="AlphaFoldDB" id="A0A1H2V6D1"/>
<reference evidence="1 2" key="1">
    <citation type="submission" date="2016-10" db="EMBL/GenBank/DDBJ databases">
        <authorList>
            <person name="de Groot N.N."/>
        </authorList>
    </citation>
    <scope>NUCLEOTIDE SEQUENCE [LARGE SCALE GENOMIC DNA]</scope>
    <source>
        <strain evidence="1 2">DSM 45610</strain>
    </source>
</reference>
<evidence type="ECO:0000313" key="1">
    <source>
        <dbReference type="EMBL" id="SDW63873.1"/>
    </source>
</evidence>
<dbReference type="EMBL" id="FNNQ01000005">
    <property type="protein sequence ID" value="SDW63873.1"/>
    <property type="molecule type" value="Genomic_DNA"/>
</dbReference>
<keyword evidence="2" id="KW-1185">Reference proteome</keyword>
<sequence>MLKANRKWIIFVIAFVLVIVGLTVNLNSRVFAAEANFLNFDKEVKDVYCSEANCDGFYIDWNKTKLQAIDVSAKPVGELR</sequence>
<proteinExistence type="predicted"/>
<dbReference type="RefSeq" id="WP_091737813.1">
    <property type="nucleotide sequence ID" value="NZ_FNNQ01000005.1"/>
</dbReference>
<organism evidence="1 2">
    <name type="scientific">Marininema mesophilum</name>
    <dbReference type="NCBI Taxonomy" id="1048340"/>
    <lineage>
        <taxon>Bacteria</taxon>
        <taxon>Bacillati</taxon>
        <taxon>Bacillota</taxon>
        <taxon>Bacilli</taxon>
        <taxon>Bacillales</taxon>
        <taxon>Thermoactinomycetaceae</taxon>
        <taxon>Marininema</taxon>
    </lineage>
</organism>
<protein>
    <submittedName>
        <fullName evidence="1">Uncharacterized protein</fullName>
    </submittedName>
</protein>
<dbReference type="Proteomes" id="UP000198534">
    <property type="component" value="Unassembled WGS sequence"/>
</dbReference>
<name>A0A1H2V6D1_9BACL</name>
<gene>
    <name evidence="1" type="ORF">SAMN05444487_1054</name>
</gene>
<evidence type="ECO:0000313" key="2">
    <source>
        <dbReference type="Proteomes" id="UP000198534"/>
    </source>
</evidence>